<dbReference type="Proteomes" id="UP000198211">
    <property type="component" value="Unassembled WGS sequence"/>
</dbReference>
<accession>A0A225WJT1</accession>
<dbReference type="AlphaFoldDB" id="A0A225WJT1"/>
<dbReference type="Pfam" id="PF07727">
    <property type="entry name" value="RVT_2"/>
    <property type="match status" value="1"/>
</dbReference>
<feature type="domain" description="Reverse transcriptase Ty1/copia-type" evidence="1">
    <location>
        <begin position="13"/>
        <end position="265"/>
    </location>
</feature>
<name>A0A225WJT1_9STRA</name>
<dbReference type="OrthoDB" id="125141at2759"/>
<dbReference type="EMBL" id="NBNE01000659">
    <property type="protein sequence ID" value="OWZ17991.1"/>
    <property type="molecule type" value="Genomic_DNA"/>
</dbReference>
<reference evidence="3" key="1">
    <citation type="submission" date="2017-03" db="EMBL/GenBank/DDBJ databases">
        <title>Phytopthora megakarya and P. palmivora, two closely related causual agents of cacao black pod achieved similar genome size and gene model numbers by different mechanisms.</title>
        <authorList>
            <person name="Ali S."/>
            <person name="Shao J."/>
            <person name="Larry D.J."/>
            <person name="Kronmiller B."/>
            <person name="Shen D."/>
            <person name="Strem M.D."/>
            <person name="Melnick R.L."/>
            <person name="Guiltinan M.J."/>
            <person name="Tyler B.M."/>
            <person name="Meinhardt L.W."/>
            <person name="Bailey B.A."/>
        </authorList>
    </citation>
    <scope>NUCLEOTIDE SEQUENCE [LARGE SCALE GENOMIC DNA]</scope>
    <source>
        <strain evidence="3">zdho120</strain>
    </source>
</reference>
<evidence type="ECO:0000313" key="3">
    <source>
        <dbReference type="Proteomes" id="UP000198211"/>
    </source>
</evidence>
<evidence type="ECO:0000259" key="1">
    <source>
        <dbReference type="Pfam" id="PF07727"/>
    </source>
</evidence>
<keyword evidence="3" id="KW-1185">Reference proteome</keyword>
<dbReference type="PANTHER" id="PTHR11439">
    <property type="entry name" value="GAG-POL-RELATED RETROTRANSPOSON"/>
    <property type="match status" value="1"/>
</dbReference>
<organism evidence="2 3">
    <name type="scientific">Phytophthora megakarya</name>
    <dbReference type="NCBI Taxonomy" id="4795"/>
    <lineage>
        <taxon>Eukaryota</taxon>
        <taxon>Sar</taxon>
        <taxon>Stramenopiles</taxon>
        <taxon>Oomycota</taxon>
        <taxon>Peronosporomycetes</taxon>
        <taxon>Peronosporales</taxon>
        <taxon>Peronosporaceae</taxon>
        <taxon>Phytophthora</taxon>
    </lineage>
</organism>
<proteinExistence type="predicted"/>
<comment type="caution">
    <text evidence="2">The sequence shown here is derived from an EMBL/GenBank/DDBJ whole genome shotgun (WGS) entry which is preliminary data.</text>
</comment>
<gene>
    <name evidence="2" type="ORF">PHMEG_0007991</name>
</gene>
<protein>
    <submittedName>
        <fullName evidence="2">Copia protein</fullName>
    </submittedName>
</protein>
<dbReference type="PANTHER" id="PTHR11439:SF440">
    <property type="entry name" value="INTEGRASE CATALYTIC DOMAIN-CONTAINING PROTEIN"/>
    <property type="match status" value="1"/>
</dbReference>
<sequence>MDEELKALEETGVWKAVRVPRGVRVLHTKWVYKTKKDAEGAAERLKARLAACGNEQEFGVNYSITFSAVMNMGSVKLILCLAKKWRVPAKHGDVSNAYVKADKEVDLDIYIHLLQGMKISEEMRERLGVASDEELGLELKKALYSLKQAGRLWSKLLHQKLVSVGFEQSLTEMCIYFRWRQGEVVVVGVYVDDLLVTGTKTEAVDAFFGDLADLSVKNLGVASKFLSMRVTYADDDGCHLDQEVMITDMLKEFDMEAAHAARTPIGAEWNEEDNTKALPAARVGAGVTIKRFQSLVGSLMWVARCTRSDIAFAVHKASRKMHSPSLGDYRLAKRILRYLAGTKELRLRMKGSGRRSEAFEVVAYSDPDFAGDKQDKKSVTGGVVTLDGMPVIWVSKAVSRCLRWRPDIRQRP</sequence>
<dbReference type="InterPro" id="IPR013103">
    <property type="entry name" value="RVT_2"/>
</dbReference>
<evidence type="ECO:0000313" key="2">
    <source>
        <dbReference type="EMBL" id="OWZ17991.1"/>
    </source>
</evidence>
<dbReference type="SUPFAM" id="SSF56672">
    <property type="entry name" value="DNA/RNA polymerases"/>
    <property type="match status" value="1"/>
</dbReference>
<dbReference type="InterPro" id="IPR043502">
    <property type="entry name" value="DNA/RNA_pol_sf"/>
</dbReference>
<dbReference type="STRING" id="4795.A0A225WJT1"/>